<reference evidence="2 3" key="1">
    <citation type="submission" date="2021-02" db="EMBL/GenBank/DDBJ databases">
        <authorList>
            <person name="Ra J.-S."/>
        </authorList>
    </citation>
    <scope>NUCLEOTIDE SEQUENCE [LARGE SCALE GENOMIC DNA]</scope>
    <source>
        <strain evidence="2 3">MMS20-R1-14</strain>
    </source>
</reference>
<keyword evidence="3" id="KW-1185">Reference proteome</keyword>
<proteinExistence type="predicted"/>
<gene>
    <name evidence="2" type="ORF">JQX11_22610</name>
</gene>
<evidence type="ECO:0000313" key="3">
    <source>
        <dbReference type="Proteomes" id="UP001518872"/>
    </source>
</evidence>
<protein>
    <submittedName>
        <fullName evidence="2">DUF4326 domain-containing protein</fullName>
    </submittedName>
</protein>
<dbReference type="Pfam" id="PF14216">
    <property type="entry name" value="DUF4326"/>
    <property type="match status" value="1"/>
</dbReference>
<dbReference type="Proteomes" id="UP001518872">
    <property type="component" value="Unassembled WGS sequence"/>
</dbReference>
<name>A0ABS2IYG3_9ACTN</name>
<dbReference type="EMBL" id="JAFEUC010000012">
    <property type="protein sequence ID" value="MBM7079119.1"/>
    <property type="molecule type" value="Genomic_DNA"/>
</dbReference>
<dbReference type="InterPro" id="IPR025475">
    <property type="entry name" value="DUF4326"/>
</dbReference>
<accession>A0ABS2IYG3</accession>
<comment type="caution">
    <text evidence="2">The sequence shown here is derived from an EMBL/GenBank/DDBJ whole genome shotgun (WGS) entry which is preliminary data.</text>
</comment>
<feature type="domain" description="DUF4326" evidence="1">
    <location>
        <begin position="16"/>
        <end position="95"/>
    </location>
</feature>
<evidence type="ECO:0000259" key="1">
    <source>
        <dbReference type="Pfam" id="PF14216"/>
    </source>
</evidence>
<sequence length="169" mass="18752">MTQLTRPAARRIQRRRTAGWRMPAGAVYVGRPTRYGNPYQPTAATAADRATAIDRYRQWLILRPDLITAARRDLTGRDLACWCPLDQPCHADVLLSIINQPTPPPTDTHPAMVDQGTALHYGDRLHDAAHGNDCDCRPQVRRQFIGYAELLIGWLTEDGLLTTIAAGAA</sequence>
<organism evidence="2 3">
    <name type="scientific">Micromonospora humida</name>
    <dbReference type="NCBI Taxonomy" id="2809018"/>
    <lineage>
        <taxon>Bacteria</taxon>
        <taxon>Bacillati</taxon>
        <taxon>Actinomycetota</taxon>
        <taxon>Actinomycetes</taxon>
        <taxon>Micromonosporales</taxon>
        <taxon>Micromonosporaceae</taxon>
        <taxon>Micromonospora</taxon>
    </lineage>
</organism>
<evidence type="ECO:0000313" key="2">
    <source>
        <dbReference type="EMBL" id="MBM7079119.1"/>
    </source>
</evidence>
<dbReference type="RefSeq" id="WP_204926989.1">
    <property type="nucleotide sequence ID" value="NZ_JAFEUC010000012.1"/>
</dbReference>